<evidence type="ECO:0000313" key="2">
    <source>
        <dbReference type="EMBL" id="SNC76463.1"/>
    </source>
</evidence>
<dbReference type="RefSeq" id="WP_141106603.1">
    <property type="nucleotide sequence ID" value="NZ_FYEW01000002.1"/>
</dbReference>
<keyword evidence="3" id="KW-1185">Reference proteome</keyword>
<gene>
    <name evidence="2" type="ORF">SAMN06265337_3399</name>
</gene>
<evidence type="ECO:0000313" key="3">
    <source>
        <dbReference type="Proteomes" id="UP000198131"/>
    </source>
</evidence>
<feature type="signal peptide" evidence="1">
    <location>
        <begin position="1"/>
        <end position="30"/>
    </location>
</feature>
<dbReference type="InterPro" id="IPR043749">
    <property type="entry name" value="DUF5694"/>
</dbReference>
<sequence length="367" mass="41763">MKLRFSLPLNFLRPLWLLALLLGTASVAVAQQPLEVLIVASSHVNMSPAEEYRPIIEKLKAYKPEMVFSENVSATEMQQMPDDAYPRALFLPRYRYVQQRNPKAKPLTARAVAKADKSLMDFPYYHKTRMNLALSHILSYDRANSEYQLYVLDEHMKPRFGKQELAYYNQVFGGSDSLRRKKLVRPTSEYQTIFFPLVYELQQPRIYSMDCQRYNESWGQAWQHASEAVKNLKARAKADPTLPEAATVQKIAASSTAYNNFWKDSETSLQAYQAMSTPRYDTLDEAVNFYGGEALYGAPGFPTEQIQAMKAQWKLRNEGMCANIVRQARAQGARRVVVAVGASHGHTMRDMLNQLPGVKAVGFNDLP</sequence>
<keyword evidence="1" id="KW-0732">Signal</keyword>
<organism evidence="2 3">
    <name type="scientific">Hymenobacter gelipurpurascens</name>
    <dbReference type="NCBI Taxonomy" id="89968"/>
    <lineage>
        <taxon>Bacteria</taxon>
        <taxon>Pseudomonadati</taxon>
        <taxon>Bacteroidota</taxon>
        <taxon>Cytophagia</taxon>
        <taxon>Cytophagales</taxon>
        <taxon>Hymenobacteraceae</taxon>
        <taxon>Hymenobacter</taxon>
    </lineage>
</organism>
<dbReference type="Proteomes" id="UP000198131">
    <property type="component" value="Unassembled WGS sequence"/>
</dbReference>
<evidence type="ECO:0008006" key="4">
    <source>
        <dbReference type="Google" id="ProtNLM"/>
    </source>
</evidence>
<accession>A0A212UE50</accession>
<proteinExistence type="predicted"/>
<dbReference type="Pfam" id="PF18950">
    <property type="entry name" value="DUF5694"/>
    <property type="match status" value="1"/>
</dbReference>
<dbReference type="AlphaFoldDB" id="A0A212UE50"/>
<reference evidence="3" key="1">
    <citation type="submission" date="2017-06" db="EMBL/GenBank/DDBJ databases">
        <authorList>
            <person name="Varghese N."/>
            <person name="Submissions S."/>
        </authorList>
    </citation>
    <scope>NUCLEOTIDE SEQUENCE [LARGE SCALE GENOMIC DNA]</scope>
    <source>
        <strain evidence="3">DSM 11116</strain>
    </source>
</reference>
<protein>
    <recommendedName>
        <fullName evidence="4">TraB family protein</fullName>
    </recommendedName>
</protein>
<evidence type="ECO:0000256" key="1">
    <source>
        <dbReference type="SAM" id="SignalP"/>
    </source>
</evidence>
<dbReference type="EMBL" id="FYEW01000002">
    <property type="protein sequence ID" value="SNC76463.1"/>
    <property type="molecule type" value="Genomic_DNA"/>
</dbReference>
<name>A0A212UE50_9BACT</name>
<dbReference type="OrthoDB" id="920340at2"/>
<feature type="chain" id="PRO_5012035802" description="TraB family protein" evidence="1">
    <location>
        <begin position="31"/>
        <end position="367"/>
    </location>
</feature>